<evidence type="ECO:0000256" key="1">
    <source>
        <dbReference type="ARBA" id="ARBA00006484"/>
    </source>
</evidence>
<dbReference type="SUPFAM" id="SSF51735">
    <property type="entry name" value="NAD(P)-binding Rossmann-fold domains"/>
    <property type="match status" value="1"/>
</dbReference>
<reference evidence="5" key="1">
    <citation type="journal article" date="2012" name="PLoS Genet.">
        <title>Comparative analysis of the genomes of two field isolates of the rice blast fungus Magnaporthe oryzae.</title>
        <authorList>
            <person name="Xue M."/>
            <person name="Yang J."/>
            <person name="Li Z."/>
            <person name="Hu S."/>
            <person name="Yao N."/>
            <person name="Dean R.A."/>
            <person name="Zhao W."/>
            <person name="Shen M."/>
            <person name="Zhang H."/>
            <person name="Li C."/>
            <person name="Liu L."/>
            <person name="Cao L."/>
            <person name="Xu X."/>
            <person name="Xing Y."/>
            <person name="Hsiang T."/>
            <person name="Zhang Z."/>
            <person name="Xu J.R."/>
            <person name="Peng Y.L."/>
        </authorList>
    </citation>
    <scope>NUCLEOTIDE SEQUENCE</scope>
    <source>
        <strain evidence="5">Y34</strain>
    </source>
</reference>
<dbReference type="Proteomes" id="UP000011086">
    <property type="component" value="Unassembled WGS sequence"/>
</dbReference>
<dbReference type="PRINTS" id="PR00080">
    <property type="entry name" value="SDRFAMILY"/>
</dbReference>
<dbReference type="Pfam" id="PF00106">
    <property type="entry name" value="adh_short"/>
    <property type="match status" value="1"/>
</dbReference>
<dbReference type="EMBL" id="JH793942">
    <property type="protein sequence ID" value="ELQ41200.1"/>
    <property type="molecule type" value="Genomic_DNA"/>
</dbReference>
<name>A0AA97P3C1_PYRO3</name>
<dbReference type="AlphaFoldDB" id="A0AA97P3C1"/>
<dbReference type="PRINTS" id="PR00081">
    <property type="entry name" value="GDHRDH"/>
</dbReference>
<evidence type="ECO:0000313" key="5">
    <source>
        <dbReference type="EMBL" id="ELQ41200.1"/>
    </source>
</evidence>
<evidence type="ECO:0000256" key="3">
    <source>
        <dbReference type="ARBA" id="ARBA00023002"/>
    </source>
</evidence>
<protein>
    <submittedName>
        <fullName evidence="5">Retinol dehydrogenase 8</fullName>
    </submittedName>
</protein>
<keyword evidence="2" id="KW-0521">NADP</keyword>
<dbReference type="InterPro" id="IPR051911">
    <property type="entry name" value="SDR_oxidoreductase"/>
</dbReference>
<organism evidence="5">
    <name type="scientific">Pyricularia oryzae (strain Y34)</name>
    <name type="common">Rice blast fungus</name>
    <name type="synonym">Magnaporthe oryzae</name>
    <dbReference type="NCBI Taxonomy" id="1143189"/>
    <lineage>
        <taxon>Eukaryota</taxon>
        <taxon>Fungi</taxon>
        <taxon>Dikarya</taxon>
        <taxon>Ascomycota</taxon>
        <taxon>Pezizomycotina</taxon>
        <taxon>Sordariomycetes</taxon>
        <taxon>Sordariomycetidae</taxon>
        <taxon>Magnaporthales</taxon>
        <taxon>Pyriculariaceae</taxon>
        <taxon>Pyricularia</taxon>
    </lineage>
</organism>
<comment type="similarity">
    <text evidence="1 4">Belongs to the short-chain dehydrogenases/reductases (SDR) family.</text>
</comment>
<evidence type="ECO:0000256" key="4">
    <source>
        <dbReference type="RuleBase" id="RU000363"/>
    </source>
</evidence>
<sequence>MDTKANQVPYNIPADAVWFNKPPPLDISIAVTGCSSGIGKSMAQQLLAYPEYRVVATARNPSSLADLEGGDDRLLTTALEVTSKESRDAAVAAALAKFGRIDVFVNNAGQAFHSDSEQSCPEEERQQFDVNFWGPMELTRHAVRVMREENPKNGPIGGVIINVTSFVGFVSIPGCPFYCASKFALEGFTETFAKEVHPDWNIHFCLAEPGGVATAFADNRKFGVPHPAYQAPGTPTREFEAWAQNLSDMGFSTAEGTAKAIIEAVHGAKEGARGRIPLRLPTGSDSFHMIKREVDNIAANLNEFQQVSLIPSNQVTAKA</sequence>
<dbReference type="GO" id="GO:0016491">
    <property type="term" value="F:oxidoreductase activity"/>
    <property type="evidence" value="ECO:0007669"/>
    <property type="project" value="UniProtKB-KW"/>
</dbReference>
<dbReference type="InterPro" id="IPR036291">
    <property type="entry name" value="NAD(P)-bd_dom_sf"/>
</dbReference>
<dbReference type="PANTHER" id="PTHR43976:SF16">
    <property type="entry name" value="SHORT-CHAIN DEHYDROGENASE_REDUCTASE FAMILY PROTEIN"/>
    <property type="match status" value="1"/>
</dbReference>
<evidence type="ECO:0000256" key="2">
    <source>
        <dbReference type="ARBA" id="ARBA00022857"/>
    </source>
</evidence>
<dbReference type="Gene3D" id="3.40.50.720">
    <property type="entry name" value="NAD(P)-binding Rossmann-like Domain"/>
    <property type="match status" value="1"/>
</dbReference>
<dbReference type="PROSITE" id="PS00061">
    <property type="entry name" value="ADH_SHORT"/>
    <property type="match status" value="1"/>
</dbReference>
<dbReference type="InterPro" id="IPR002347">
    <property type="entry name" value="SDR_fam"/>
</dbReference>
<dbReference type="PANTHER" id="PTHR43976">
    <property type="entry name" value="SHORT CHAIN DEHYDROGENASE"/>
    <property type="match status" value="1"/>
</dbReference>
<dbReference type="InterPro" id="IPR020904">
    <property type="entry name" value="Sc_DH/Rdtase_CS"/>
</dbReference>
<keyword evidence="3" id="KW-0560">Oxidoreductase</keyword>
<proteinExistence type="inferred from homology"/>
<accession>A0AA97P3C1</accession>
<gene>
    <name evidence="5" type="ORF">OOU_Y34scaffold00291g5</name>
</gene>